<evidence type="ECO:0000313" key="3">
    <source>
        <dbReference type="Proteomes" id="UP000233551"/>
    </source>
</evidence>
<dbReference type="PANTHER" id="PTHR32108">
    <property type="entry name" value="DNA-DIRECTED RNA POLYMERASE SUBUNIT ALPHA"/>
    <property type="match status" value="1"/>
</dbReference>
<accession>A0A2I0LBT2</accession>
<organism evidence="2 3">
    <name type="scientific">Punica granatum</name>
    <name type="common">Pomegranate</name>
    <dbReference type="NCBI Taxonomy" id="22663"/>
    <lineage>
        <taxon>Eukaryota</taxon>
        <taxon>Viridiplantae</taxon>
        <taxon>Streptophyta</taxon>
        <taxon>Embryophyta</taxon>
        <taxon>Tracheophyta</taxon>
        <taxon>Spermatophyta</taxon>
        <taxon>Magnoliopsida</taxon>
        <taxon>eudicotyledons</taxon>
        <taxon>Gunneridae</taxon>
        <taxon>Pentapetalae</taxon>
        <taxon>rosids</taxon>
        <taxon>malvids</taxon>
        <taxon>Myrtales</taxon>
        <taxon>Lythraceae</taxon>
        <taxon>Punica</taxon>
    </lineage>
</organism>
<dbReference type="PANTHER" id="PTHR32108:SF9">
    <property type="entry name" value="REVERSE TRANSCRIPTASE RNASE H-LIKE DOMAIN-CONTAINING PROTEIN"/>
    <property type="match status" value="1"/>
</dbReference>
<sequence length="298" mass="33075">MAKTRSRRVYQGSDPANQGKLPTAAVGDDLIIPSTPTKKVTEEDAESFMKVIKASEYKVLIAAQVSKETAPERIEKTVSSIFSNQISFAEDELPSKGYTHLRALHIVCKCNNHIVGQILEIPDGFSLLLGRPWIHAAGTVPSSLHQKLKFFAECKLITVNGEEDYAIYKDTAVPYVNIGEDQNFPFHSFDIISVIRDYGEVGPSRADRMIGKESSCRSKWRNIGIEGDWAFASLAMRLCKHVATSTSIISSLTTRSSPKASQSRSSRTSFRNHHMLSEVLLKTHFPSQRTPPLLVPRG</sequence>
<name>A0A2I0LBT2_PUNGR</name>
<dbReference type="EMBL" id="PGOL01000084">
    <property type="protein sequence ID" value="PKI77646.1"/>
    <property type="molecule type" value="Genomic_DNA"/>
</dbReference>
<gene>
    <name evidence="2" type="ORF">CRG98_001984</name>
</gene>
<feature type="region of interest" description="Disordered" evidence="1">
    <location>
        <begin position="1"/>
        <end position="22"/>
    </location>
</feature>
<comment type="caution">
    <text evidence="2">The sequence shown here is derived from an EMBL/GenBank/DDBJ whole genome shotgun (WGS) entry which is preliminary data.</text>
</comment>
<proteinExistence type="predicted"/>
<evidence type="ECO:0000313" key="2">
    <source>
        <dbReference type="EMBL" id="PKI77646.1"/>
    </source>
</evidence>
<keyword evidence="3" id="KW-1185">Reference proteome</keyword>
<reference evidence="2 3" key="1">
    <citation type="submission" date="2017-11" db="EMBL/GenBank/DDBJ databases">
        <title>De-novo sequencing of pomegranate (Punica granatum L.) genome.</title>
        <authorList>
            <person name="Akparov Z."/>
            <person name="Amiraslanov A."/>
            <person name="Hajiyeva S."/>
            <person name="Abbasov M."/>
            <person name="Kaur K."/>
            <person name="Hamwieh A."/>
            <person name="Solovyev V."/>
            <person name="Salamov A."/>
            <person name="Braich B."/>
            <person name="Kosarev P."/>
            <person name="Mahmoud A."/>
            <person name="Hajiyev E."/>
            <person name="Babayeva S."/>
            <person name="Izzatullayeva V."/>
            <person name="Mammadov A."/>
            <person name="Mammadov A."/>
            <person name="Sharifova S."/>
            <person name="Ojaghi J."/>
            <person name="Eynullazada K."/>
            <person name="Bayramov B."/>
            <person name="Abdulazimova A."/>
            <person name="Shahmuradov I."/>
        </authorList>
    </citation>
    <scope>NUCLEOTIDE SEQUENCE [LARGE SCALE GENOMIC DNA]</scope>
    <source>
        <strain evidence="3">cv. AG2017</strain>
        <tissue evidence="2">Leaf</tissue>
    </source>
</reference>
<protein>
    <submittedName>
        <fullName evidence="2">Uncharacterized protein</fullName>
    </submittedName>
</protein>
<evidence type="ECO:0000256" key="1">
    <source>
        <dbReference type="SAM" id="MobiDB-lite"/>
    </source>
</evidence>
<dbReference type="AlphaFoldDB" id="A0A2I0LBT2"/>
<dbReference type="Proteomes" id="UP000233551">
    <property type="component" value="Unassembled WGS sequence"/>
</dbReference>